<dbReference type="Gene3D" id="1.10.10.10">
    <property type="entry name" value="Winged helix-like DNA-binding domain superfamily/Winged helix DNA-binding domain"/>
    <property type="match status" value="1"/>
</dbReference>
<dbReference type="FunFam" id="1.10.10.10:FF:000001">
    <property type="entry name" value="LysR family transcriptional regulator"/>
    <property type="match status" value="1"/>
</dbReference>
<evidence type="ECO:0000259" key="5">
    <source>
        <dbReference type="PROSITE" id="PS50931"/>
    </source>
</evidence>
<proteinExistence type="inferred from homology"/>
<keyword evidence="3" id="KW-0238">DNA-binding</keyword>
<evidence type="ECO:0000256" key="1">
    <source>
        <dbReference type="ARBA" id="ARBA00009437"/>
    </source>
</evidence>
<sequence length="293" mass="33113">MELRDIKSFIEVANHRSFTKAAENTYISQPSLSKAVKKLEQELQVELFDRSSRDLQLTDAGKIVYKQGQLAFSSLNEMHNLLKELVDVAVGEIKFGIPPLIGTLFLPHIASTFKEKYPNVRLELVELGAKLIEQLVEEGKIDLGLIVLPVDESIFNIYPFFSDEFVLCIHREHPLAIRESVALHELKDEQFIIFSKNFTLHNFIINACKAAGFNPSISYKSSQWDLILELVASKLGITLLPKILFERQGNPTIKTIPLESPTLLWNLGLVTKKGAYHSFALRKFLGLFSTGRS</sequence>
<dbReference type="Pfam" id="PF03466">
    <property type="entry name" value="LysR_substrate"/>
    <property type="match status" value="1"/>
</dbReference>
<name>A0A942TFN8_9BACI</name>
<dbReference type="InterPro" id="IPR050950">
    <property type="entry name" value="HTH-type_LysR_regulators"/>
</dbReference>
<dbReference type="PANTHER" id="PTHR30419">
    <property type="entry name" value="HTH-TYPE TRANSCRIPTIONAL REGULATOR YBHD"/>
    <property type="match status" value="1"/>
</dbReference>
<organism evidence="6 7">
    <name type="scientific">Lederbergia citri</name>
    <dbReference type="NCBI Taxonomy" id="2833580"/>
    <lineage>
        <taxon>Bacteria</taxon>
        <taxon>Bacillati</taxon>
        <taxon>Bacillota</taxon>
        <taxon>Bacilli</taxon>
        <taxon>Bacillales</taxon>
        <taxon>Bacillaceae</taxon>
        <taxon>Lederbergia</taxon>
    </lineage>
</organism>
<dbReference type="CDD" id="cd08438">
    <property type="entry name" value="PBP2_CidR"/>
    <property type="match status" value="1"/>
</dbReference>
<keyword evidence="2" id="KW-0805">Transcription regulation</keyword>
<evidence type="ECO:0000256" key="4">
    <source>
        <dbReference type="ARBA" id="ARBA00023163"/>
    </source>
</evidence>
<dbReference type="EMBL" id="JAGYPG010000003">
    <property type="protein sequence ID" value="MBS4197141.1"/>
    <property type="molecule type" value="Genomic_DNA"/>
</dbReference>
<dbReference type="SUPFAM" id="SSF53850">
    <property type="entry name" value="Periplasmic binding protein-like II"/>
    <property type="match status" value="1"/>
</dbReference>
<feature type="domain" description="HTH lysR-type" evidence="5">
    <location>
        <begin position="1"/>
        <end position="58"/>
    </location>
</feature>
<dbReference type="InterPro" id="IPR005119">
    <property type="entry name" value="LysR_subst-bd"/>
</dbReference>
<dbReference type="PROSITE" id="PS50931">
    <property type="entry name" value="HTH_LYSR"/>
    <property type="match status" value="1"/>
</dbReference>
<dbReference type="InterPro" id="IPR000847">
    <property type="entry name" value="LysR_HTH_N"/>
</dbReference>
<evidence type="ECO:0000313" key="7">
    <source>
        <dbReference type="Proteomes" id="UP000681414"/>
    </source>
</evidence>
<evidence type="ECO:0000256" key="3">
    <source>
        <dbReference type="ARBA" id="ARBA00023125"/>
    </source>
</evidence>
<dbReference type="AlphaFoldDB" id="A0A942TFN8"/>
<dbReference type="GO" id="GO:0003677">
    <property type="term" value="F:DNA binding"/>
    <property type="evidence" value="ECO:0007669"/>
    <property type="project" value="UniProtKB-KW"/>
</dbReference>
<dbReference type="Pfam" id="PF00126">
    <property type="entry name" value="HTH_1"/>
    <property type="match status" value="1"/>
</dbReference>
<dbReference type="GO" id="GO:0003700">
    <property type="term" value="F:DNA-binding transcription factor activity"/>
    <property type="evidence" value="ECO:0007669"/>
    <property type="project" value="InterPro"/>
</dbReference>
<keyword evidence="4" id="KW-0804">Transcription</keyword>
<dbReference type="InterPro" id="IPR036390">
    <property type="entry name" value="WH_DNA-bd_sf"/>
</dbReference>
<accession>A0A942TFN8</accession>
<dbReference type="PANTHER" id="PTHR30419:SF8">
    <property type="entry name" value="NITROGEN ASSIMILATION TRANSCRIPTIONAL ACTIVATOR-RELATED"/>
    <property type="match status" value="1"/>
</dbReference>
<protein>
    <submittedName>
        <fullName evidence="6">LysR family transcriptional regulator</fullName>
    </submittedName>
</protein>
<dbReference type="Gene3D" id="3.40.190.290">
    <property type="match status" value="1"/>
</dbReference>
<gene>
    <name evidence="6" type="ORF">KHA97_18980</name>
</gene>
<dbReference type="SUPFAM" id="SSF46785">
    <property type="entry name" value="Winged helix' DNA-binding domain"/>
    <property type="match status" value="1"/>
</dbReference>
<evidence type="ECO:0000256" key="2">
    <source>
        <dbReference type="ARBA" id="ARBA00023015"/>
    </source>
</evidence>
<dbReference type="RefSeq" id="WP_213126321.1">
    <property type="nucleotide sequence ID" value="NZ_JAGYPG010000003.1"/>
</dbReference>
<reference evidence="6 7" key="1">
    <citation type="submission" date="2021-05" db="EMBL/GenBank/DDBJ databases">
        <title>Novel Bacillus species.</title>
        <authorList>
            <person name="Liu G."/>
        </authorList>
    </citation>
    <scope>NUCLEOTIDE SEQUENCE [LARGE SCALE GENOMIC DNA]</scope>
    <source>
        <strain evidence="7">FJAT-49780</strain>
    </source>
</reference>
<dbReference type="GO" id="GO:0005829">
    <property type="term" value="C:cytosol"/>
    <property type="evidence" value="ECO:0007669"/>
    <property type="project" value="TreeGrafter"/>
</dbReference>
<evidence type="ECO:0000313" key="6">
    <source>
        <dbReference type="EMBL" id="MBS4197141.1"/>
    </source>
</evidence>
<comment type="caution">
    <text evidence="6">The sequence shown here is derived from an EMBL/GenBank/DDBJ whole genome shotgun (WGS) entry which is preliminary data.</text>
</comment>
<comment type="similarity">
    <text evidence="1">Belongs to the LysR transcriptional regulatory family.</text>
</comment>
<keyword evidence="7" id="KW-1185">Reference proteome</keyword>
<dbReference type="InterPro" id="IPR036388">
    <property type="entry name" value="WH-like_DNA-bd_sf"/>
</dbReference>
<dbReference type="Proteomes" id="UP000681414">
    <property type="component" value="Unassembled WGS sequence"/>
</dbReference>
<dbReference type="PRINTS" id="PR00039">
    <property type="entry name" value="HTHLYSR"/>
</dbReference>